<dbReference type="OrthoDB" id="3049495at2759"/>
<evidence type="ECO:0008006" key="4">
    <source>
        <dbReference type="Google" id="ProtNLM"/>
    </source>
</evidence>
<organism evidence="2 3">
    <name type="scientific">Lentinula aciculospora</name>
    <dbReference type="NCBI Taxonomy" id="153920"/>
    <lineage>
        <taxon>Eukaryota</taxon>
        <taxon>Fungi</taxon>
        <taxon>Dikarya</taxon>
        <taxon>Basidiomycota</taxon>
        <taxon>Agaricomycotina</taxon>
        <taxon>Agaricomycetes</taxon>
        <taxon>Agaricomycetidae</taxon>
        <taxon>Agaricales</taxon>
        <taxon>Marasmiineae</taxon>
        <taxon>Omphalotaceae</taxon>
        <taxon>Lentinula</taxon>
    </lineage>
</organism>
<keyword evidence="3" id="KW-1185">Reference proteome</keyword>
<feature type="signal peptide" evidence="1">
    <location>
        <begin position="1"/>
        <end position="20"/>
    </location>
</feature>
<evidence type="ECO:0000256" key="1">
    <source>
        <dbReference type="SAM" id="SignalP"/>
    </source>
</evidence>
<proteinExistence type="predicted"/>
<keyword evidence="1" id="KW-0732">Signal</keyword>
<feature type="chain" id="PRO_5040742410" description="Protein kinase domain-containing protein" evidence="1">
    <location>
        <begin position="21"/>
        <end position="196"/>
    </location>
</feature>
<dbReference type="EMBL" id="JAOTPV010000007">
    <property type="protein sequence ID" value="KAJ4480205.1"/>
    <property type="molecule type" value="Genomic_DNA"/>
</dbReference>
<evidence type="ECO:0000313" key="3">
    <source>
        <dbReference type="Proteomes" id="UP001150266"/>
    </source>
</evidence>
<reference evidence="2" key="1">
    <citation type="submission" date="2022-08" db="EMBL/GenBank/DDBJ databases">
        <title>A Global Phylogenomic Analysis of the Shiitake Genus Lentinula.</title>
        <authorList>
            <consortium name="DOE Joint Genome Institute"/>
            <person name="Sierra-Patev S."/>
            <person name="Min B."/>
            <person name="Naranjo-Ortiz M."/>
            <person name="Looney B."/>
            <person name="Konkel Z."/>
            <person name="Slot J.C."/>
            <person name="Sakamoto Y."/>
            <person name="Steenwyk J.L."/>
            <person name="Rokas A."/>
            <person name="Carro J."/>
            <person name="Camarero S."/>
            <person name="Ferreira P."/>
            <person name="Molpeceres G."/>
            <person name="Ruiz-Duenas F.J."/>
            <person name="Serrano A."/>
            <person name="Henrissat B."/>
            <person name="Drula E."/>
            <person name="Hughes K.W."/>
            <person name="Mata J.L."/>
            <person name="Ishikawa N.K."/>
            <person name="Vargas-Isla R."/>
            <person name="Ushijima S."/>
            <person name="Smith C.A."/>
            <person name="Ahrendt S."/>
            <person name="Andreopoulos W."/>
            <person name="He G."/>
            <person name="Labutti K."/>
            <person name="Lipzen A."/>
            <person name="Ng V."/>
            <person name="Riley R."/>
            <person name="Sandor L."/>
            <person name="Barry K."/>
            <person name="Martinez A.T."/>
            <person name="Xiao Y."/>
            <person name="Gibbons J.G."/>
            <person name="Terashima K."/>
            <person name="Grigoriev I.V."/>
            <person name="Hibbett D.S."/>
        </authorList>
    </citation>
    <scope>NUCLEOTIDE SEQUENCE</scope>
    <source>
        <strain evidence="2">JLM2183</strain>
    </source>
</reference>
<gene>
    <name evidence="2" type="ORF">J3R30DRAFT_3403740</name>
</gene>
<comment type="caution">
    <text evidence="2">The sequence shown here is derived from an EMBL/GenBank/DDBJ whole genome shotgun (WGS) entry which is preliminary data.</text>
</comment>
<accession>A0A9W9DPR5</accession>
<dbReference type="Proteomes" id="UP001150266">
    <property type="component" value="Unassembled WGS sequence"/>
</dbReference>
<protein>
    <recommendedName>
        <fullName evidence="4">Protein kinase domain-containing protein</fullName>
    </recommendedName>
</protein>
<sequence>MLFQAVLLQFVLGICLGTTASVIPQRVKRNSIAFKLVDLKEPSAACEVVELQRFGFLVETEVESAKTGQKEGLIVMEKHLGVPLHKVSAWIRAPPRSSKSIQYTTRFKTAVAVSDLTPLNILVTLHEEGDSIQLQSVNIVDFGPPGILGIHYIPTLDLYEKWFSARWEFLWEPLVRIPKDKRPLRACPGLHKRIKL</sequence>
<evidence type="ECO:0000313" key="2">
    <source>
        <dbReference type="EMBL" id="KAJ4480205.1"/>
    </source>
</evidence>
<dbReference type="AlphaFoldDB" id="A0A9W9DPR5"/>
<name>A0A9W9DPR5_9AGAR</name>